<name>A0ABS7Y3F5_9FLAO</name>
<keyword evidence="3" id="KW-1185">Reference proteome</keyword>
<sequence length="216" mass="23078">MKKLTTLVICITLLLSFGCETEPVELESLQLNSIANDSSTTADDNEPEDDDASDEEEDEASCETLFAIGGDEASTCFLNDGFNRWGWTIGPLSAGEYTFDLYSGAGQCDTDKGTLVGSLSVNYDEALGTVDVDFDMLDGFVLNETHLYVGELPYPIGNNGNATVAPGQYPHQNELDDASSDSYSLSDISGEIFIIAHGVVCDDDDDDDDDDGGGAF</sequence>
<evidence type="ECO:0000313" key="2">
    <source>
        <dbReference type="EMBL" id="MCA0154451.1"/>
    </source>
</evidence>
<evidence type="ECO:0008006" key="4">
    <source>
        <dbReference type="Google" id="ProtNLM"/>
    </source>
</evidence>
<proteinExistence type="predicted"/>
<organism evidence="2 3">
    <name type="scientific">Winogradskyella vincentii</name>
    <dbReference type="NCBI Taxonomy" id="2877122"/>
    <lineage>
        <taxon>Bacteria</taxon>
        <taxon>Pseudomonadati</taxon>
        <taxon>Bacteroidota</taxon>
        <taxon>Flavobacteriia</taxon>
        <taxon>Flavobacteriales</taxon>
        <taxon>Flavobacteriaceae</taxon>
        <taxon>Winogradskyella</taxon>
    </lineage>
</organism>
<accession>A0ABS7Y3F5</accession>
<evidence type="ECO:0000256" key="1">
    <source>
        <dbReference type="SAM" id="MobiDB-lite"/>
    </source>
</evidence>
<dbReference type="RefSeq" id="WP_224479397.1">
    <property type="nucleotide sequence ID" value="NZ_JAIUJS010000012.1"/>
</dbReference>
<reference evidence="3" key="1">
    <citation type="submission" date="2023-07" db="EMBL/GenBank/DDBJ databases">
        <authorList>
            <person name="Yue Y."/>
        </authorList>
    </citation>
    <scope>NUCLEOTIDE SEQUENCE [LARGE SCALE GENOMIC DNA]</scope>
    <source>
        <strain evidence="3">2Y89</strain>
    </source>
</reference>
<protein>
    <recommendedName>
        <fullName evidence="4">Lipoprotein</fullName>
    </recommendedName>
</protein>
<feature type="region of interest" description="Disordered" evidence="1">
    <location>
        <begin position="35"/>
        <end position="59"/>
    </location>
</feature>
<dbReference type="PROSITE" id="PS51257">
    <property type="entry name" value="PROKAR_LIPOPROTEIN"/>
    <property type="match status" value="1"/>
</dbReference>
<dbReference type="Proteomes" id="UP001198402">
    <property type="component" value="Unassembled WGS sequence"/>
</dbReference>
<gene>
    <name evidence="2" type="ORF">LBV24_14565</name>
</gene>
<dbReference type="EMBL" id="JAIUJS010000012">
    <property type="protein sequence ID" value="MCA0154451.1"/>
    <property type="molecule type" value="Genomic_DNA"/>
</dbReference>
<feature type="compositionally biased region" description="Acidic residues" evidence="1">
    <location>
        <begin position="43"/>
        <end position="59"/>
    </location>
</feature>
<evidence type="ECO:0000313" key="3">
    <source>
        <dbReference type="Proteomes" id="UP001198402"/>
    </source>
</evidence>
<comment type="caution">
    <text evidence="2">The sequence shown here is derived from an EMBL/GenBank/DDBJ whole genome shotgun (WGS) entry which is preliminary data.</text>
</comment>